<feature type="signal peptide" evidence="2">
    <location>
        <begin position="1"/>
        <end position="20"/>
    </location>
</feature>
<dbReference type="PROSITE" id="PS51257">
    <property type="entry name" value="PROKAR_LIPOPROTEIN"/>
    <property type="match status" value="1"/>
</dbReference>
<reference evidence="3 4" key="1">
    <citation type="submission" date="2018-10" db="EMBL/GenBank/DDBJ databases">
        <title>Draft genome of Mycobacterium hodleri strain B.</title>
        <authorList>
            <person name="Amande T.J."/>
            <person name="Mcgenity T.J."/>
        </authorList>
    </citation>
    <scope>NUCLEOTIDE SEQUENCE [LARGE SCALE GENOMIC DNA]</scope>
    <source>
        <strain evidence="3 4">B</strain>
    </source>
</reference>
<keyword evidence="2" id="KW-0732">Signal</keyword>
<evidence type="ECO:0000256" key="2">
    <source>
        <dbReference type="SAM" id="SignalP"/>
    </source>
</evidence>
<feature type="chain" id="PRO_5022236254" description="Lipoprotein" evidence="2">
    <location>
        <begin position="21"/>
        <end position="87"/>
    </location>
</feature>
<gene>
    <name evidence="3" type="ORF">D8S82_20145</name>
</gene>
<proteinExistence type="predicted"/>
<evidence type="ECO:0000313" key="3">
    <source>
        <dbReference type="EMBL" id="TQR84752.1"/>
    </source>
</evidence>
<dbReference type="Proteomes" id="UP000315759">
    <property type="component" value="Unassembled WGS sequence"/>
</dbReference>
<feature type="region of interest" description="Disordered" evidence="1">
    <location>
        <begin position="20"/>
        <end position="87"/>
    </location>
</feature>
<protein>
    <recommendedName>
        <fullName evidence="5">Lipoprotein</fullName>
    </recommendedName>
</protein>
<accession>A0A544VXN3</accession>
<comment type="caution">
    <text evidence="3">The sequence shown here is derived from an EMBL/GenBank/DDBJ whole genome shotgun (WGS) entry which is preliminary data.</text>
</comment>
<evidence type="ECO:0008006" key="5">
    <source>
        <dbReference type="Google" id="ProtNLM"/>
    </source>
</evidence>
<dbReference type="AlphaFoldDB" id="A0A544VXN3"/>
<sequence>MRLRSLAVAVAATCLLASCATESPEPKSPEPAAPPATSSAHGSLAECLSKHGVPAPVGPAVAPPGVDENTWRDAMRDCSPLGPGPAN</sequence>
<name>A0A544VXN3_9MYCO</name>
<organism evidence="3 4">
    <name type="scientific">Mycolicibacterium hodleri</name>
    <dbReference type="NCBI Taxonomy" id="49897"/>
    <lineage>
        <taxon>Bacteria</taxon>
        <taxon>Bacillati</taxon>
        <taxon>Actinomycetota</taxon>
        <taxon>Actinomycetes</taxon>
        <taxon>Mycobacteriales</taxon>
        <taxon>Mycobacteriaceae</taxon>
        <taxon>Mycolicibacterium</taxon>
    </lineage>
</organism>
<feature type="compositionally biased region" description="Low complexity" evidence="1">
    <location>
        <begin position="52"/>
        <end position="66"/>
    </location>
</feature>
<dbReference type="EMBL" id="VIFX01000027">
    <property type="protein sequence ID" value="TQR84752.1"/>
    <property type="molecule type" value="Genomic_DNA"/>
</dbReference>
<keyword evidence="4" id="KW-1185">Reference proteome</keyword>
<evidence type="ECO:0000256" key="1">
    <source>
        <dbReference type="SAM" id="MobiDB-lite"/>
    </source>
</evidence>
<evidence type="ECO:0000313" key="4">
    <source>
        <dbReference type="Proteomes" id="UP000315759"/>
    </source>
</evidence>